<dbReference type="GO" id="GO:0015293">
    <property type="term" value="F:symporter activity"/>
    <property type="evidence" value="ECO:0007669"/>
    <property type="project" value="UniProtKB-KW"/>
</dbReference>
<comment type="similarity">
    <text evidence="2">Belongs to the sodium:solute symporter (SSF) (TC 2.A.21) family.</text>
</comment>
<feature type="transmembrane region" description="Helical" evidence="12">
    <location>
        <begin position="383"/>
        <end position="405"/>
    </location>
</feature>
<evidence type="ECO:0000256" key="9">
    <source>
        <dbReference type="ARBA" id="ARBA00023065"/>
    </source>
</evidence>
<keyword evidence="11" id="KW-0739">Sodium transport</keyword>
<feature type="transmembrane region" description="Helical" evidence="12">
    <location>
        <begin position="182"/>
        <end position="214"/>
    </location>
</feature>
<dbReference type="PANTHER" id="PTHR48086">
    <property type="entry name" value="SODIUM/PROLINE SYMPORTER-RELATED"/>
    <property type="match status" value="1"/>
</dbReference>
<keyword evidence="13" id="KW-0732">Signal</keyword>
<evidence type="ECO:0000313" key="15">
    <source>
        <dbReference type="Proteomes" id="UP001530377"/>
    </source>
</evidence>
<keyword evidence="3" id="KW-0813">Transport</keyword>
<feature type="transmembrane region" description="Helical" evidence="12">
    <location>
        <begin position="68"/>
        <end position="93"/>
    </location>
</feature>
<evidence type="ECO:0000256" key="3">
    <source>
        <dbReference type="ARBA" id="ARBA00022448"/>
    </source>
</evidence>
<dbReference type="AlphaFoldDB" id="A0ABD3RD22"/>
<dbReference type="Proteomes" id="UP001530377">
    <property type="component" value="Unassembled WGS sequence"/>
</dbReference>
<comment type="subcellular location">
    <subcellularLocation>
        <location evidence="1">Cell membrane</location>
        <topology evidence="1">Multi-pass membrane protein</topology>
    </subcellularLocation>
</comment>
<feature type="transmembrane region" description="Helical" evidence="12">
    <location>
        <begin position="353"/>
        <end position="371"/>
    </location>
</feature>
<evidence type="ECO:0000256" key="6">
    <source>
        <dbReference type="ARBA" id="ARBA00022847"/>
    </source>
</evidence>
<dbReference type="InterPro" id="IPR001734">
    <property type="entry name" value="Na/solute_symporter"/>
</dbReference>
<keyword evidence="15" id="KW-1185">Reference proteome</keyword>
<keyword evidence="8" id="KW-0915">Sodium</keyword>
<dbReference type="PANTHER" id="PTHR48086:SF3">
    <property type="entry name" value="SODIUM_PROLINE SYMPORTER"/>
    <property type="match status" value="1"/>
</dbReference>
<organism evidence="14 15">
    <name type="scientific">Cyclostephanos tholiformis</name>
    <dbReference type="NCBI Taxonomy" id="382380"/>
    <lineage>
        <taxon>Eukaryota</taxon>
        <taxon>Sar</taxon>
        <taxon>Stramenopiles</taxon>
        <taxon>Ochrophyta</taxon>
        <taxon>Bacillariophyta</taxon>
        <taxon>Coscinodiscophyceae</taxon>
        <taxon>Thalassiosirophycidae</taxon>
        <taxon>Stephanodiscales</taxon>
        <taxon>Stephanodiscaceae</taxon>
        <taxon>Cyclostephanos</taxon>
    </lineage>
</organism>
<evidence type="ECO:0000256" key="2">
    <source>
        <dbReference type="ARBA" id="ARBA00006434"/>
    </source>
</evidence>
<evidence type="ECO:0000256" key="5">
    <source>
        <dbReference type="ARBA" id="ARBA00022692"/>
    </source>
</evidence>
<evidence type="ECO:0000256" key="11">
    <source>
        <dbReference type="ARBA" id="ARBA00023201"/>
    </source>
</evidence>
<keyword evidence="9" id="KW-0406">Ion transport</keyword>
<feature type="transmembrane region" description="Helical" evidence="12">
    <location>
        <begin position="220"/>
        <end position="242"/>
    </location>
</feature>
<dbReference type="Gene3D" id="1.20.1730.10">
    <property type="entry name" value="Sodium/glucose cotransporter"/>
    <property type="match status" value="1"/>
</dbReference>
<dbReference type="GO" id="GO:0005886">
    <property type="term" value="C:plasma membrane"/>
    <property type="evidence" value="ECO:0007669"/>
    <property type="project" value="UniProtKB-SubCell"/>
</dbReference>
<feature type="transmembrane region" description="Helical" evidence="12">
    <location>
        <begin position="494"/>
        <end position="517"/>
    </location>
</feature>
<sequence length="818" mass="88665">MNLLSTAIIGLARLALAVGQCFKDESMNAQWAKIINADDTSTEFSVEGSCCQEKVCALPCAEEVPPPAIGYGIAVMIAIALYVAIGFIISYWFKGQPENFFVAGRSLPLWVIVCTLASQAVDSNALLGASTLSYKSHYWDGVVLPMGLGLSLINNAIWLARHINHDYALTLPDVLSKRYGKVVEIMVSTFTCVSFLCLLAGNLVGMGAVLSYLINISQEGAIWLAAASVFFYTIAGGLFAVAYGDVPKAVIGWTGCAVVAFYMISQDSAPPPSIGFPDYIYPDEAVCKMYEGVPCAQDATLCCYNSAKWCPDGLGGATCVVDNGAYPIGDQRSFPTQMTDAHAMAPFPNAITFNWATLIVLTFGNLGALDFQARCMAAKSAKVATIGCLIAGALCILLGVPFAYLGSIARIYYGPDSTRASYETDVRYASVLVSLLWQRWAPIDLSLTKIIAIFTARSFSQSCHIALGLPTCALWLPDPDAIIKLFTHEIPAFFGGWGLIAIVTASMSTCDGAILAMGTVMSHNVLRNVGFFLPFGSKLVTDDNLLFAARVTSLPMTIISGLIASYYRSNNAAGATGYLLIVAFDVVLATIVVPLFGCFYTKRPSPLAALCAILTGAITRITLEFALPKDGFLVLPFPGDEFLNYGPAASTAFPTFFDKPQEEVWDPSAEQCEQPRYNDWTGVDSLSAPVAAAIVFIFVQFLERNGPIYEFDPNGVMAPYLKETQIRAEIVDDELKLERSLKKLEMTQTESCQAKVLVSQRKLAESKRKLETYMSSRSIGVDNSDHKTRAVDNEIKGPNEHEEFEEFCQILSTSQKPE</sequence>
<evidence type="ECO:0000256" key="8">
    <source>
        <dbReference type="ARBA" id="ARBA00023053"/>
    </source>
</evidence>
<proteinExistence type="inferred from homology"/>
<evidence type="ECO:0000256" key="13">
    <source>
        <dbReference type="SAM" id="SignalP"/>
    </source>
</evidence>
<feature type="transmembrane region" description="Helical" evidence="12">
    <location>
        <begin position="249"/>
        <end position="265"/>
    </location>
</feature>
<dbReference type="EMBL" id="JALLPB020000294">
    <property type="protein sequence ID" value="KAL3810888.1"/>
    <property type="molecule type" value="Genomic_DNA"/>
</dbReference>
<evidence type="ECO:0000256" key="4">
    <source>
        <dbReference type="ARBA" id="ARBA00022475"/>
    </source>
</evidence>
<name>A0ABD3RD22_9STRA</name>
<comment type="caution">
    <text evidence="14">The sequence shown here is derived from an EMBL/GenBank/DDBJ whole genome shotgun (WGS) entry which is preliminary data.</text>
</comment>
<feature type="transmembrane region" description="Helical" evidence="12">
    <location>
        <begin position="607"/>
        <end position="627"/>
    </location>
</feature>
<dbReference type="Pfam" id="PF00474">
    <property type="entry name" value="SSF"/>
    <property type="match status" value="1"/>
</dbReference>
<keyword evidence="10 12" id="KW-0472">Membrane</keyword>
<dbReference type="GO" id="GO:0006814">
    <property type="term" value="P:sodium ion transport"/>
    <property type="evidence" value="ECO:0007669"/>
    <property type="project" value="UniProtKB-KW"/>
</dbReference>
<evidence type="ECO:0000256" key="7">
    <source>
        <dbReference type="ARBA" id="ARBA00022989"/>
    </source>
</evidence>
<gene>
    <name evidence="14" type="ORF">ACHAXA_009659</name>
</gene>
<feature type="transmembrane region" description="Helical" evidence="12">
    <location>
        <begin position="545"/>
        <end position="566"/>
    </location>
</feature>
<evidence type="ECO:0000256" key="10">
    <source>
        <dbReference type="ARBA" id="ARBA00023136"/>
    </source>
</evidence>
<evidence type="ECO:0000256" key="1">
    <source>
        <dbReference type="ARBA" id="ARBA00004651"/>
    </source>
</evidence>
<feature type="transmembrane region" description="Helical" evidence="12">
    <location>
        <begin position="578"/>
        <end position="600"/>
    </location>
</feature>
<feature type="signal peptide" evidence="13">
    <location>
        <begin position="1"/>
        <end position="19"/>
    </location>
</feature>
<feature type="transmembrane region" description="Helical" evidence="12">
    <location>
        <begin position="141"/>
        <end position="161"/>
    </location>
</feature>
<feature type="transmembrane region" description="Helical" evidence="12">
    <location>
        <begin position="100"/>
        <end position="121"/>
    </location>
</feature>
<evidence type="ECO:0000313" key="14">
    <source>
        <dbReference type="EMBL" id="KAL3810888.1"/>
    </source>
</evidence>
<reference evidence="14 15" key="1">
    <citation type="submission" date="2024-10" db="EMBL/GenBank/DDBJ databases">
        <title>Updated reference genomes for cyclostephanoid diatoms.</title>
        <authorList>
            <person name="Roberts W.R."/>
            <person name="Alverson A.J."/>
        </authorList>
    </citation>
    <scope>NUCLEOTIDE SEQUENCE [LARGE SCALE GENOMIC DNA]</scope>
    <source>
        <strain evidence="14 15">AJA228-03</strain>
    </source>
</reference>
<keyword evidence="4" id="KW-1003">Cell membrane</keyword>
<feature type="chain" id="PRO_5044841456" evidence="13">
    <location>
        <begin position="20"/>
        <end position="818"/>
    </location>
</feature>
<protein>
    <submittedName>
        <fullName evidence="14">Uncharacterized protein</fullName>
    </submittedName>
</protein>
<dbReference type="InterPro" id="IPR050277">
    <property type="entry name" value="Sodium:Solute_Symporter"/>
</dbReference>
<keyword evidence="5 12" id="KW-0812">Transmembrane</keyword>
<dbReference type="InterPro" id="IPR038377">
    <property type="entry name" value="Na/Glc_symporter_sf"/>
</dbReference>
<accession>A0ABD3RD22</accession>
<keyword evidence="6" id="KW-0769">Symport</keyword>
<dbReference type="PROSITE" id="PS50283">
    <property type="entry name" value="NA_SOLUT_SYMP_3"/>
    <property type="match status" value="1"/>
</dbReference>
<keyword evidence="7 12" id="KW-1133">Transmembrane helix</keyword>
<evidence type="ECO:0000256" key="12">
    <source>
        <dbReference type="SAM" id="Phobius"/>
    </source>
</evidence>